<evidence type="ECO:0000256" key="1">
    <source>
        <dbReference type="ARBA" id="ARBA00005641"/>
    </source>
</evidence>
<dbReference type="InterPro" id="IPR050386">
    <property type="entry name" value="Glycosyl_hydrolase_5"/>
</dbReference>
<dbReference type="SUPFAM" id="SSF49785">
    <property type="entry name" value="Galactose-binding domain-like"/>
    <property type="match status" value="1"/>
</dbReference>
<evidence type="ECO:0000256" key="2">
    <source>
        <dbReference type="ARBA" id="ARBA00022801"/>
    </source>
</evidence>
<keyword evidence="3" id="KW-0136">Cellulose degradation</keyword>
<dbReference type="Gene3D" id="2.60.120.260">
    <property type="entry name" value="Galactose-binding domain-like"/>
    <property type="match status" value="1"/>
</dbReference>
<evidence type="ECO:0000256" key="4">
    <source>
        <dbReference type="ARBA" id="ARBA00023277"/>
    </source>
</evidence>
<evidence type="ECO:0000259" key="9">
    <source>
        <dbReference type="Pfam" id="PF00150"/>
    </source>
</evidence>
<feature type="chain" id="PRO_5046035776" evidence="8">
    <location>
        <begin position="18"/>
        <end position="572"/>
    </location>
</feature>
<dbReference type="CDD" id="cd04080">
    <property type="entry name" value="CBM6_cellulase-like"/>
    <property type="match status" value="1"/>
</dbReference>
<keyword evidence="8" id="KW-0732">Signal</keyword>
<evidence type="ECO:0000256" key="3">
    <source>
        <dbReference type="ARBA" id="ARBA00023001"/>
    </source>
</evidence>
<dbReference type="PANTHER" id="PTHR31297">
    <property type="entry name" value="GLUCAN ENDO-1,6-BETA-GLUCOSIDASE B"/>
    <property type="match status" value="1"/>
</dbReference>
<keyword evidence="11" id="KW-1185">Reference proteome</keyword>
<dbReference type="EMBL" id="JAPFQN010000013">
    <property type="protein sequence ID" value="MCX2746041.1"/>
    <property type="molecule type" value="Genomic_DNA"/>
</dbReference>
<keyword evidence="5 7" id="KW-0326">Glycosidase</keyword>
<feature type="domain" description="Glycoside hydrolase family 5" evidence="9">
    <location>
        <begin position="84"/>
        <end position="341"/>
    </location>
</feature>
<dbReference type="InterPro" id="IPR017853">
    <property type="entry name" value="GH"/>
</dbReference>
<keyword evidence="2 7" id="KW-0378">Hydrolase</keyword>
<evidence type="ECO:0000256" key="5">
    <source>
        <dbReference type="ARBA" id="ARBA00023295"/>
    </source>
</evidence>
<evidence type="ECO:0000313" key="10">
    <source>
        <dbReference type="EMBL" id="MCX2746041.1"/>
    </source>
</evidence>
<dbReference type="Proteomes" id="UP001209885">
    <property type="component" value="Unassembled WGS sequence"/>
</dbReference>
<feature type="signal peptide" evidence="8">
    <location>
        <begin position="1"/>
        <end position="17"/>
    </location>
</feature>
<keyword evidence="6" id="KW-0624">Polysaccharide degradation</keyword>
<evidence type="ECO:0000256" key="8">
    <source>
        <dbReference type="SAM" id="SignalP"/>
    </source>
</evidence>
<dbReference type="RefSeq" id="WP_266058710.1">
    <property type="nucleotide sequence ID" value="NZ_JAPFQN010000013.1"/>
</dbReference>
<evidence type="ECO:0000256" key="6">
    <source>
        <dbReference type="ARBA" id="ARBA00023326"/>
    </source>
</evidence>
<gene>
    <name evidence="10" type="ORF">OO013_19330</name>
</gene>
<comment type="caution">
    <text evidence="10">The sequence shown here is derived from an EMBL/GenBank/DDBJ whole genome shotgun (WGS) entry which is preliminary data.</text>
</comment>
<proteinExistence type="inferred from homology"/>
<comment type="similarity">
    <text evidence="1 7">Belongs to the glycosyl hydrolase 5 (cellulase A) family.</text>
</comment>
<dbReference type="SUPFAM" id="SSF51445">
    <property type="entry name" value="(Trans)glycosidases"/>
    <property type="match status" value="1"/>
</dbReference>
<sequence length="572" mass="66997">MRSIIFLFLLITNLISAQDFLHTEGKYIIDKNGEKIILRGIGLGGYMLQEGYMLKVPFSGQQYVFRNHVEELIGEEATEEFYKRWLSNHVQKPDIDSLKKWGFNSVRLPMHYNLYTLPIEDEPVKGENTWRETGFALTDSLLKWCTDNEMYLILDMHAAPGGQGHDLNISDRDPSKPSLWESKANQEKLIALWEELAKRYKDQPWIGGYDLINEPNWRFSEEGHKHGIDEKNNAPIRKLMIEITKVIREVDQNHIIFIEGNGWGNNYTGILPPWDKNMVVSFHKYWNYNRTKDIEAFLEIRDQYNVPVWLGESGENSNVWFRDAIKLMEENQIGWCWWPLKKLGSNNPLEIKMNEGYLNIINYWKDEAEKPSRDEAIKAFMQLAENTKIKNNIVHYDVLDAMFRQVKTDSTLSFRDHLTGKNIIKAVNYDLGPINKAYYDVDYANYHVSTGGERQPWNKSRLYRNDGVDIFKTQEGELYVGDFVEEEWLLYSIEEEEKQNYNLILSLRSVSEGSVVNVYLNDQLKETLEVEQSDQFQIYKLDEIELNKGLNQLKIAVNSGDIDFKDMKFNVQ</sequence>
<reference evidence="10 11" key="1">
    <citation type="submission" date="2022-11" db="EMBL/GenBank/DDBJ databases">
        <title>The characterization of three novel Bacteroidetes species and genomic analysis of their roles in tidal elemental geochemical cycles.</title>
        <authorList>
            <person name="Ma K."/>
        </authorList>
    </citation>
    <scope>NUCLEOTIDE SEQUENCE [LARGE SCALE GENOMIC DNA]</scope>
    <source>
        <strain evidence="10 11">M17</strain>
    </source>
</reference>
<dbReference type="PANTHER" id="PTHR31297:SF41">
    <property type="entry name" value="ENDOGLUCANASE, PUTATIVE (AFU_ORTHOLOGUE AFUA_5G01830)-RELATED"/>
    <property type="match status" value="1"/>
</dbReference>
<protein>
    <submittedName>
        <fullName evidence="10">Cellulase family glycosylhydrolase</fullName>
    </submittedName>
</protein>
<dbReference type="InterPro" id="IPR001547">
    <property type="entry name" value="Glyco_hydro_5"/>
</dbReference>
<dbReference type="InterPro" id="IPR008979">
    <property type="entry name" value="Galactose-bd-like_sf"/>
</dbReference>
<keyword evidence="4" id="KW-0119">Carbohydrate metabolism</keyword>
<evidence type="ECO:0000313" key="11">
    <source>
        <dbReference type="Proteomes" id="UP001209885"/>
    </source>
</evidence>
<dbReference type="Gene3D" id="3.20.20.80">
    <property type="entry name" value="Glycosidases"/>
    <property type="match status" value="1"/>
</dbReference>
<dbReference type="Pfam" id="PF00150">
    <property type="entry name" value="Cellulase"/>
    <property type="match status" value="1"/>
</dbReference>
<organism evidence="10 11">
    <name type="scientific">Mangrovivirga halotolerans</name>
    <dbReference type="NCBI Taxonomy" id="2993936"/>
    <lineage>
        <taxon>Bacteria</taxon>
        <taxon>Pseudomonadati</taxon>
        <taxon>Bacteroidota</taxon>
        <taxon>Cytophagia</taxon>
        <taxon>Cytophagales</taxon>
        <taxon>Mangrovivirgaceae</taxon>
        <taxon>Mangrovivirga</taxon>
    </lineage>
</organism>
<accession>A0ABT3RWK0</accession>
<evidence type="ECO:0000256" key="7">
    <source>
        <dbReference type="RuleBase" id="RU361153"/>
    </source>
</evidence>
<name>A0ABT3RWK0_9BACT</name>